<protein>
    <recommendedName>
        <fullName evidence="4">Two-component sensor histidine kinase</fullName>
    </recommendedName>
</protein>
<keyword evidence="1" id="KW-0472">Membrane</keyword>
<proteinExistence type="predicted"/>
<keyword evidence="1" id="KW-1133">Transmembrane helix</keyword>
<evidence type="ECO:0008006" key="4">
    <source>
        <dbReference type="Google" id="ProtNLM"/>
    </source>
</evidence>
<dbReference type="EMBL" id="SRRZ01000051">
    <property type="protein sequence ID" value="NQE35275.1"/>
    <property type="molecule type" value="Genomic_DNA"/>
</dbReference>
<dbReference type="Proteomes" id="UP000702425">
    <property type="component" value="Unassembled WGS sequence"/>
</dbReference>
<feature type="transmembrane region" description="Helical" evidence="1">
    <location>
        <begin position="12"/>
        <end position="34"/>
    </location>
</feature>
<sequence length="95" mass="10575">MASTLCQFRLRTALAVSFLLQIFAAVGLVGYLSFRNGQKAVTDLANKLMTEVSNKTDRHLDNYFSTPHHINQIDIDAIATGLLNLDDLDLAGRYF</sequence>
<keyword evidence="1" id="KW-0812">Transmembrane</keyword>
<reference evidence="2 3" key="1">
    <citation type="journal article" date="2020" name="Sci. Rep.">
        <title>A novel cyanobacterial geosmin producer, revising GeoA distribution and dispersion patterns in Bacteria.</title>
        <authorList>
            <person name="Churro C."/>
            <person name="Semedo-Aguiar A.P."/>
            <person name="Silva A.D."/>
            <person name="Pereira-Leal J.B."/>
            <person name="Leite R.B."/>
        </authorList>
    </citation>
    <scope>NUCLEOTIDE SEQUENCE [LARGE SCALE GENOMIC DNA]</scope>
    <source>
        <strain evidence="2 3">IPMA8</strain>
    </source>
</reference>
<evidence type="ECO:0000256" key="1">
    <source>
        <dbReference type="SAM" id="Phobius"/>
    </source>
</evidence>
<accession>A0ABX2CY12</accession>
<evidence type="ECO:0000313" key="2">
    <source>
        <dbReference type="EMBL" id="NQE35275.1"/>
    </source>
</evidence>
<evidence type="ECO:0000313" key="3">
    <source>
        <dbReference type="Proteomes" id="UP000702425"/>
    </source>
</evidence>
<name>A0ABX2CY12_9CYAN</name>
<comment type="caution">
    <text evidence="2">The sequence shown here is derived from an EMBL/GenBank/DDBJ whole genome shotgun (WGS) entry which is preliminary data.</text>
</comment>
<organism evidence="2 3">
    <name type="scientific">Microcoleus asticus IPMA8</name>
    <dbReference type="NCBI Taxonomy" id="2563858"/>
    <lineage>
        <taxon>Bacteria</taxon>
        <taxon>Bacillati</taxon>
        <taxon>Cyanobacteriota</taxon>
        <taxon>Cyanophyceae</taxon>
        <taxon>Oscillatoriophycideae</taxon>
        <taxon>Oscillatoriales</taxon>
        <taxon>Microcoleaceae</taxon>
        <taxon>Microcoleus</taxon>
        <taxon>Microcoleus asticus</taxon>
    </lineage>
</organism>
<dbReference type="RefSeq" id="WP_172188530.1">
    <property type="nucleotide sequence ID" value="NZ_CAWPPK010000265.1"/>
</dbReference>
<gene>
    <name evidence="2" type="ORF">E5S67_03005</name>
</gene>
<keyword evidence="3" id="KW-1185">Reference proteome</keyword>